<dbReference type="SUPFAM" id="SSF56801">
    <property type="entry name" value="Acetyl-CoA synthetase-like"/>
    <property type="match status" value="1"/>
</dbReference>
<name>A0ABV3CZS0_STREX</name>
<organism evidence="3 4">
    <name type="scientific">Streptomyces exfoliatus</name>
    <name type="common">Streptomyces hydrogenans</name>
    <dbReference type="NCBI Taxonomy" id="1905"/>
    <lineage>
        <taxon>Bacteria</taxon>
        <taxon>Bacillati</taxon>
        <taxon>Actinomycetota</taxon>
        <taxon>Actinomycetes</taxon>
        <taxon>Kitasatosporales</taxon>
        <taxon>Streptomycetaceae</taxon>
        <taxon>Streptomyces</taxon>
    </lineage>
</organism>
<reference evidence="3 4" key="1">
    <citation type="submission" date="2024-06" db="EMBL/GenBank/DDBJ databases">
        <title>The Natural Products Discovery Center: Release of the First 8490 Sequenced Strains for Exploring Actinobacteria Biosynthetic Diversity.</title>
        <authorList>
            <person name="Kalkreuter E."/>
            <person name="Kautsar S.A."/>
            <person name="Yang D."/>
            <person name="Bader C.D."/>
            <person name="Teijaro C.N."/>
            <person name="Fluegel L."/>
            <person name="Davis C.M."/>
            <person name="Simpson J.R."/>
            <person name="Lauterbach L."/>
            <person name="Steele A.D."/>
            <person name="Gui C."/>
            <person name="Meng S."/>
            <person name="Li G."/>
            <person name="Viehrig K."/>
            <person name="Ye F."/>
            <person name="Su P."/>
            <person name="Kiefer A.F."/>
            <person name="Nichols A."/>
            <person name="Cepeda A.J."/>
            <person name="Yan W."/>
            <person name="Fan B."/>
            <person name="Jiang Y."/>
            <person name="Adhikari A."/>
            <person name="Zheng C.-J."/>
            <person name="Schuster L."/>
            <person name="Cowan T.M."/>
            <person name="Smanski M.J."/>
            <person name="Chevrette M.G."/>
            <person name="De Carvalho L.P.S."/>
            <person name="Shen B."/>
        </authorList>
    </citation>
    <scope>NUCLEOTIDE SEQUENCE [LARGE SCALE GENOMIC DNA]</scope>
    <source>
        <strain evidence="3 4">NPDC045705</strain>
    </source>
</reference>
<feature type="domain" description="AMP-dependent synthetase/ligase" evidence="2">
    <location>
        <begin position="30"/>
        <end position="126"/>
    </location>
</feature>
<dbReference type="PANTHER" id="PTHR43767">
    <property type="entry name" value="LONG-CHAIN-FATTY-ACID--COA LIGASE"/>
    <property type="match status" value="1"/>
</dbReference>
<dbReference type="InterPro" id="IPR042099">
    <property type="entry name" value="ANL_N_sf"/>
</dbReference>
<dbReference type="Proteomes" id="UP001551210">
    <property type="component" value="Unassembled WGS sequence"/>
</dbReference>
<dbReference type="RefSeq" id="WP_359210555.1">
    <property type="nucleotide sequence ID" value="NZ_JBEZAM010000030.1"/>
</dbReference>
<dbReference type="Gene3D" id="3.40.50.12780">
    <property type="entry name" value="N-terminal domain of ligase-like"/>
    <property type="match status" value="1"/>
</dbReference>
<proteinExistence type="predicted"/>
<comment type="caution">
    <text evidence="3">The sequence shown here is derived from an EMBL/GenBank/DDBJ whole genome shotgun (WGS) entry which is preliminary data.</text>
</comment>
<evidence type="ECO:0000313" key="3">
    <source>
        <dbReference type="EMBL" id="MEU7295709.1"/>
    </source>
</evidence>
<dbReference type="Pfam" id="PF00501">
    <property type="entry name" value="AMP-binding"/>
    <property type="match status" value="1"/>
</dbReference>
<accession>A0ABV3CZS0</accession>
<evidence type="ECO:0000256" key="1">
    <source>
        <dbReference type="SAM" id="MobiDB-lite"/>
    </source>
</evidence>
<dbReference type="InterPro" id="IPR050237">
    <property type="entry name" value="ATP-dep_AMP-bd_enzyme"/>
</dbReference>
<feature type="region of interest" description="Disordered" evidence="1">
    <location>
        <begin position="261"/>
        <end position="302"/>
    </location>
</feature>
<dbReference type="EMBL" id="JBEZAM010000030">
    <property type="protein sequence ID" value="MEU7295709.1"/>
    <property type="molecule type" value="Genomic_DNA"/>
</dbReference>
<gene>
    <name evidence="3" type="ORF">AB0A76_21215</name>
</gene>
<dbReference type="PANTHER" id="PTHR43767:SF12">
    <property type="entry name" value="AMP-DEPENDENT SYNTHETASE AND LIGASE"/>
    <property type="match status" value="1"/>
</dbReference>
<keyword evidence="4" id="KW-1185">Reference proteome</keyword>
<evidence type="ECO:0000259" key="2">
    <source>
        <dbReference type="Pfam" id="PF00501"/>
    </source>
</evidence>
<sequence>MIGSLFAPSMVIDPTGKTEMSNLAANLLNTASRYPQHPAVRGNRRSWTYADLEEHSARVGGGLLAHGIRPGDRVALVVDDVPAFAALYYGVLRVGAVAVLLDPGLGPETIRHRVDVTSARVVFAVEEGYGPLAPVVAASHGLCVPVGPAFLDQAAFWPRCPALVRCHGDEAAVVLWPPAASAGGKDAQPLVLGHRTLRTAAFRAVGDVLALSPGDTLMTTAPIHSLVGQTCGLNATVLAGAGFVRIDSADANGMTMEIHRSQRRRGVTAPATISSSGTDSPGRGRRLLNSVNAPQKVGSAAD</sequence>
<evidence type="ECO:0000313" key="4">
    <source>
        <dbReference type="Proteomes" id="UP001551210"/>
    </source>
</evidence>
<protein>
    <submittedName>
        <fullName evidence="3">Class I adenylate-forming enzyme family protein</fullName>
    </submittedName>
</protein>
<dbReference type="InterPro" id="IPR000873">
    <property type="entry name" value="AMP-dep_synth/lig_dom"/>
</dbReference>